<gene>
    <name evidence="1" type="ORF">PSON_ATCC_30995.1.T0170319</name>
</gene>
<organism evidence="1 2">
    <name type="scientific">Paramecium sonneborni</name>
    <dbReference type="NCBI Taxonomy" id="65129"/>
    <lineage>
        <taxon>Eukaryota</taxon>
        <taxon>Sar</taxon>
        <taxon>Alveolata</taxon>
        <taxon>Ciliophora</taxon>
        <taxon>Intramacronucleata</taxon>
        <taxon>Oligohymenophorea</taxon>
        <taxon>Peniculida</taxon>
        <taxon>Parameciidae</taxon>
        <taxon>Paramecium</taxon>
    </lineage>
</organism>
<evidence type="ECO:0000313" key="1">
    <source>
        <dbReference type="EMBL" id="CAD8063260.1"/>
    </source>
</evidence>
<dbReference type="EMBL" id="CAJJDN010000017">
    <property type="protein sequence ID" value="CAD8063260.1"/>
    <property type="molecule type" value="Genomic_DNA"/>
</dbReference>
<sequence>MQQKFTLLQSFNNLCQIKKLFHEHNFMFYNIFKLKHLMQKGFIVQDSKLLYESFKILRESIFRIMNCQEVKIYLIDEEKKTPFSKKTLNQLAIVEFVDETKQILDLKKAKYILDFNLIKAALKIDNLKILWSYVYLEKRTIQYSYFNSIYSEEKESSQFQFLSEWMIFLQCYQSQLIDDYCKQIQTCSRKQYLTYIEKSQTKFIFNYFYTFFLFLQQISSGLTLKFVDLYNNLHHL</sequence>
<name>A0A8S1L5D2_9CILI</name>
<accession>A0A8S1L5D2</accession>
<keyword evidence="2" id="KW-1185">Reference proteome</keyword>
<comment type="caution">
    <text evidence="1">The sequence shown here is derived from an EMBL/GenBank/DDBJ whole genome shotgun (WGS) entry which is preliminary data.</text>
</comment>
<reference evidence="1" key="1">
    <citation type="submission" date="2021-01" db="EMBL/GenBank/DDBJ databases">
        <authorList>
            <consortium name="Genoscope - CEA"/>
            <person name="William W."/>
        </authorList>
    </citation>
    <scope>NUCLEOTIDE SEQUENCE</scope>
</reference>
<evidence type="ECO:0000313" key="2">
    <source>
        <dbReference type="Proteomes" id="UP000692954"/>
    </source>
</evidence>
<dbReference type="Proteomes" id="UP000692954">
    <property type="component" value="Unassembled WGS sequence"/>
</dbReference>
<dbReference type="AlphaFoldDB" id="A0A8S1L5D2"/>
<proteinExistence type="predicted"/>
<protein>
    <submittedName>
        <fullName evidence="1">Uncharacterized protein</fullName>
    </submittedName>
</protein>